<evidence type="ECO:0000313" key="3">
    <source>
        <dbReference type="Proteomes" id="UP000553706"/>
    </source>
</evidence>
<dbReference type="RefSeq" id="WP_183267328.1">
    <property type="nucleotide sequence ID" value="NZ_JACHFJ010000014.1"/>
</dbReference>
<keyword evidence="3" id="KW-1185">Reference proteome</keyword>
<feature type="region of interest" description="Disordered" evidence="1">
    <location>
        <begin position="22"/>
        <end position="52"/>
    </location>
</feature>
<comment type="caution">
    <text evidence="2">The sequence shown here is derived from an EMBL/GenBank/DDBJ whole genome shotgun (WGS) entry which is preliminary data.</text>
</comment>
<name>A0A840VF39_9PROT</name>
<dbReference type="Proteomes" id="UP000553706">
    <property type="component" value="Unassembled WGS sequence"/>
</dbReference>
<dbReference type="Pfam" id="PF10116">
    <property type="entry name" value="Host_attach"/>
    <property type="match status" value="1"/>
</dbReference>
<organism evidence="2 3">
    <name type="scientific">Acidocella aromatica</name>
    <dbReference type="NCBI Taxonomy" id="1303579"/>
    <lineage>
        <taxon>Bacteria</taxon>
        <taxon>Pseudomonadati</taxon>
        <taxon>Pseudomonadota</taxon>
        <taxon>Alphaproteobacteria</taxon>
        <taxon>Acetobacterales</taxon>
        <taxon>Acidocellaceae</taxon>
        <taxon>Acidocella</taxon>
    </lineage>
</organism>
<dbReference type="EMBL" id="JACHFJ010000014">
    <property type="protein sequence ID" value="MBB5374306.1"/>
    <property type="molecule type" value="Genomic_DNA"/>
</dbReference>
<sequence length="131" mass="14801">MSIHLKVLFALANGEHARFVRPTEDDNTLHSSSRVNPAEGHEGAANHPHAQDREKFAAWVAEQLNHDVSTYDELVLVAPAHTLTTIREHLSKQAAAKMAGTVEKDLVKISDHDLWPHVREWVRPVHRQKVM</sequence>
<accession>A0A840VF39</accession>
<dbReference type="AlphaFoldDB" id="A0A840VF39"/>
<evidence type="ECO:0000313" key="2">
    <source>
        <dbReference type="EMBL" id="MBB5374306.1"/>
    </source>
</evidence>
<dbReference type="InterPro" id="IPR019291">
    <property type="entry name" value="Host_attachment_protein"/>
</dbReference>
<reference evidence="2 3" key="1">
    <citation type="submission" date="2020-08" db="EMBL/GenBank/DDBJ databases">
        <title>Genomic Encyclopedia of Type Strains, Phase IV (KMG-IV): sequencing the most valuable type-strain genomes for metagenomic binning, comparative biology and taxonomic classification.</title>
        <authorList>
            <person name="Goeker M."/>
        </authorList>
    </citation>
    <scope>NUCLEOTIDE SEQUENCE [LARGE SCALE GENOMIC DNA]</scope>
    <source>
        <strain evidence="2 3">DSM 27026</strain>
    </source>
</reference>
<evidence type="ECO:0000256" key="1">
    <source>
        <dbReference type="SAM" id="MobiDB-lite"/>
    </source>
</evidence>
<proteinExistence type="predicted"/>
<gene>
    <name evidence="2" type="ORF">HNP71_002578</name>
</gene>
<feature type="compositionally biased region" description="Basic and acidic residues" evidence="1">
    <location>
        <begin position="39"/>
        <end position="52"/>
    </location>
</feature>
<protein>
    <submittedName>
        <fullName evidence="2">Protein required for attachment to host cells</fullName>
    </submittedName>
</protein>